<proteinExistence type="predicted"/>
<keyword evidence="5" id="KW-0411">Iron-sulfur</keyword>
<keyword evidence="4" id="KW-0408">Iron</keyword>
<evidence type="ECO:0000313" key="7">
    <source>
        <dbReference type="EMBL" id="NBG94376.1"/>
    </source>
</evidence>
<dbReference type="SFLD" id="SFLDG01067">
    <property type="entry name" value="SPASM/twitch_domain_containing"/>
    <property type="match status" value="1"/>
</dbReference>
<dbReference type="Pfam" id="PF04055">
    <property type="entry name" value="Radical_SAM"/>
    <property type="match status" value="1"/>
</dbReference>
<dbReference type="GO" id="GO:0051536">
    <property type="term" value="F:iron-sulfur cluster binding"/>
    <property type="evidence" value="ECO:0007669"/>
    <property type="project" value="UniProtKB-KW"/>
</dbReference>
<dbReference type="GO" id="GO:0003824">
    <property type="term" value="F:catalytic activity"/>
    <property type="evidence" value="ECO:0007669"/>
    <property type="project" value="InterPro"/>
</dbReference>
<dbReference type="OrthoDB" id="9810775at2"/>
<dbReference type="InterPro" id="IPR013785">
    <property type="entry name" value="Aldolase_TIM"/>
</dbReference>
<comment type="cofactor">
    <cofactor evidence="1">
        <name>[4Fe-4S] cluster</name>
        <dbReference type="ChEBI" id="CHEBI:49883"/>
    </cofactor>
</comment>
<dbReference type="InterPro" id="IPR058240">
    <property type="entry name" value="rSAM_sf"/>
</dbReference>
<dbReference type="SUPFAM" id="SSF102114">
    <property type="entry name" value="Radical SAM enzymes"/>
    <property type="match status" value="1"/>
</dbReference>
<keyword evidence="8" id="KW-1185">Reference proteome</keyword>
<dbReference type="PANTHER" id="PTHR11228">
    <property type="entry name" value="RADICAL SAM DOMAIN PROTEIN"/>
    <property type="match status" value="1"/>
</dbReference>
<evidence type="ECO:0000256" key="1">
    <source>
        <dbReference type="ARBA" id="ARBA00001966"/>
    </source>
</evidence>
<dbReference type="Proteomes" id="UP000470384">
    <property type="component" value="Unassembled WGS sequence"/>
</dbReference>
<dbReference type="PANTHER" id="PTHR11228:SF22">
    <property type="entry name" value="PEPTIDE BIOSYNTHESIS PROTEIN YYDG-RELATED"/>
    <property type="match status" value="1"/>
</dbReference>
<evidence type="ECO:0000313" key="8">
    <source>
        <dbReference type="Proteomes" id="UP000470384"/>
    </source>
</evidence>
<dbReference type="InterPro" id="IPR007197">
    <property type="entry name" value="rSAM"/>
</dbReference>
<reference evidence="7 8" key="1">
    <citation type="journal article" date="2016" name="Int. J. Syst. Evol. Microbiol.">
        <title>Pyruvatibacter mobilis gen. nov., sp. nov., a marine bacterium from the culture broth of Picochlorum sp. 122.</title>
        <authorList>
            <person name="Wang G."/>
            <person name="Tang M."/>
            <person name="Wu H."/>
            <person name="Dai S."/>
            <person name="Li T."/>
            <person name="Chen C."/>
            <person name="He H."/>
            <person name="Fan J."/>
            <person name="Xiang W."/>
            <person name="Li X."/>
        </authorList>
    </citation>
    <scope>NUCLEOTIDE SEQUENCE [LARGE SCALE GENOMIC DNA]</scope>
    <source>
        <strain evidence="7 8">GYP-11</strain>
    </source>
</reference>
<dbReference type="SFLD" id="SFLDS00029">
    <property type="entry name" value="Radical_SAM"/>
    <property type="match status" value="1"/>
</dbReference>
<dbReference type="RefSeq" id="WP_160586484.1">
    <property type="nucleotide sequence ID" value="NZ_WXYQ01000001.1"/>
</dbReference>
<dbReference type="EMBL" id="WXYQ01000001">
    <property type="protein sequence ID" value="NBG94376.1"/>
    <property type="molecule type" value="Genomic_DNA"/>
</dbReference>
<protein>
    <submittedName>
        <fullName evidence="7">Radical SAM protein</fullName>
    </submittedName>
</protein>
<keyword evidence="2" id="KW-0949">S-adenosyl-L-methionine</keyword>
<comment type="caution">
    <text evidence="7">The sequence shown here is derived from an EMBL/GenBank/DDBJ whole genome shotgun (WGS) entry which is preliminary data.</text>
</comment>
<evidence type="ECO:0000256" key="2">
    <source>
        <dbReference type="ARBA" id="ARBA00022691"/>
    </source>
</evidence>
<dbReference type="CDD" id="cd01335">
    <property type="entry name" value="Radical_SAM"/>
    <property type="match status" value="1"/>
</dbReference>
<dbReference type="GO" id="GO:0046872">
    <property type="term" value="F:metal ion binding"/>
    <property type="evidence" value="ECO:0007669"/>
    <property type="project" value="UniProtKB-KW"/>
</dbReference>
<accession>A0A845Q8E9</accession>
<evidence type="ECO:0000259" key="6">
    <source>
        <dbReference type="Pfam" id="PF04055"/>
    </source>
</evidence>
<dbReference type="InterPro" id="IPR050377">
    <property type="entry name" value="Radical_SAM_PqqE_MftC-like"/>
</dbReference>
<dbReference type="AlphaFoldDB" id="A0A845Q8E9"/>
<gene>
    <name evidence="7" type="ORF">GTQ45_01360</name>
</gene>
<keyword evidence="3" id="KW-0479">Metal-binding</keyword>
<evidence type="ECO:0000256" key="3">
    <source>
        <dbReference type="ARBA" id="ARBA00022723"/>
    </source>
</evidence>
<evidence type="ECO:0000256" key="5">
    <source>
        <dbReference type="ARBA" id="ARBA00023014"/>
    </source>
</evidence>
<name>A0A845Q8E9_9HYPH</name>
<organism evidence="7 8">
    <name type="scientific">Pyruvatibacter mobilis</name>
    <dbReference type="NCBI Taxonomy" id="1712261"/>
    <lineage>
        <taxon>Bacteria</taxon>
        <taxon>Pseudomonadati</taxon>
        <taxon>Pseudomonadota</taxon>
        <taxon>Alphaproteobacteria</taxon>
        <taxon>Hyphomicrobiales</taxon>
        <taxon>Parvibaculaceae</taxon>
        <taxon>Pyruvatibacter</taxon>
    </lineage>
</organism>
<sequence>MNEMPRTIEGKFQDPRLTATGESRAWVAPRALETLWVNTGTLCNLACANCYIESTPTNDALEYISAAEVATLLDEAEREELGLREVGFTGGEPFMNPDFTAMLGDALKRGHEVLVLTNAMRPMQRPGPSQALLALQTLFGNRLSIRVSVDHYSKAVHEAERGPNSWDPMIDGIRWLARNGFTLSIAGRMLSGETEADERAGYARLFNDLDLDLDASDPADLVIFPEMDEAADVPEITTQCWGLLGKSPADIMCSNARMAVKRKGAEAPAILACTLIAYDTRFELGTTLKESMQPVSLNHAHCARFCVLGGASCSG</sequence>
<dbReference type="Gene3D" id="3.20.20.70">
    <property type="entry name" value="Aldolase class I"/>
    <property type="match status" value="1"/>
</dbReference>
<feature type="domain" description="Radical SAM core" evidence="6">
    <location>
        <begin position="38"/>
        <end position="197"/>
    </location>
</feature>
<evidence type="ECO:0000256" key="4">
    <source>
        <dbReference type="ARBA" id="ARBA00023004"/>
    </source>
</evidence>